<sequence>MDSQDGCAGTTCLLHCSSVVISNTQQGDHASRADWGPCKIRCNQIVEAKAQNNGNEADGYGKATT</sequence>
<protein>
    <submittedName>
        <fullName evidence="1">Uncharacterized protein</fullName>
    </submittedName>
</protein>
<organism evidence="1 2">
    <name type="scientific">Pseudomonas cavernicola</name>
    <dbReference type="NCBI Taxonomy" id="2320866"/>
    <lineage>
        <taxon>Bacteria</taxon>
        <taxon>Pseudomonadati</taxon>
        <taxon>Pseudomonadota</taxon>
        <taxon>Gammaproteobacteria</taxon>
        <taxon>Pseudomonadales</taxon>
        <taxon>Pseudomonadaceae</taxon>
        <taxon>Pseudomonas</taxon>
    </lineage>
</organism>
<name>A0A418XA40_9PSED</name>
<dbReference type="EMBL" id="QYUR01000007">
    <property type="protein sequence ID" value="RJG09362.1"/>
    <property type="molecule type" value="Genomic_DNA"/>
</dbReference>
<proteinExistence type="predicted"/>
<dbReference type="AlphaFoldDB" id="A0A418XA40"/>
<evidence type="ECO:0000313" key="2">
    <source>
        <dbReference type="Proteomes" id="UP000284021"/>
    </source>
</evidence>
<comment type="caution">
    <text evidence="1">The sequence shown here is derived from an EMBL/GenBank/DDBJ whole genome shotgun (WGS) entry which is preliminary data.</text>
</comment>
<reference evidence="1 2" key="1">
    <citation type="submission" date="2018-09" db="EMBL/GenBank/DDBJ databases">
        <authorList>
            <person name="Zhu H."/>
        </authorList>
    </citation>
    <scope>NUCLEOTIDE SEQUENCE [LARGE SCALE GENOMIC DNA]</scope>
    <source>
        <strain evidence="1 2">K1S02-6</strain>
    </source>
</reference>
<keyword evidence="2" id="KW-1185">Reference proteome</keyword>
<gene>
    <name evidence="1" type="ORF">D3879_21890</name>
</gene>
<accession>A0A418XA40</accession>
<evidence type="ECO:0000313" key="1">
    <source>
        <dbReference type="EMBL" id="RJG09362.1"/>
    </source>
</evidence>
<dbReference type="Proteomes" id="UP000284021">
    <property type="component" value="Unassembled WGS sequence"/>
</dbReference>